<accession>A0A645HC85</accession>
<gene>
    <name evidence="1" type="primary">yqeY_34</name>
    <name evidence="1" type="ORF">SDC9_184148</name>
</gene>
<comment type="caution">
    <text evidence="1">The sequence shown here is derived from an EMBL/GenBank/DDBJ whole genome shotgun (WGS) entry which is preliminary data.</text>
</comment>
<protein>
    <recommendedName>
        <fullName evidence="2">GatB/YqeY domain-containing protein</fullName>
    </recommendedName>
</protein>
<dbReference type="InterPro" id="IPR042184">
    <property type="entry name" value="YqeY/Aim41_N"/>
</dbReference>
<organism evidence="1">
    <name type="scientific">bioreactor metagenome</name>
    <dbReference type="NCBI Taxonomy" id="1076179"/>
    <lineage>
        <taxon>unclassified sequences</taxon>
        <taxon>metagenomes</taxon>
        <taxon>ecological metagenomes</taxon>
    </lineage>
</organism>
<dbReference type="InterPro" id="IPR019004">
    <property type="entry name" value="YqeY/Aim41"/>
</dbReference>
<dbReference type="Pfam" id="PF09424">
    <property type="entry name" value="YqeY"/>
    <property type="match status" value="1"/>
</dbReference>
<dbReference type="GO" id="GO:0016884">
    <property type="term" value="F:carbon-nitrogen ligase activity, with glutamine as amido-N-donor"/>
    <property type="evidence" value="ECO:0007669"/>
    <property type="project" value="InterPro"/>
</dbReference>
<dbReference type="EMBL" id="VSSQ01090886">
    <property type="protein sequence ID" value="MPN36638.1"/>
    <property type="molecule type" value="Genomic_DNA"/>
</dbReference>
<dbReference type="PANTHER" id="PTHR28055">
    <property type="entry name" value="ALTERED INHERITANCE OF MITOCHONDRIA PROTEIN 41, MITOCHONDRIAL"/>
    <property type="match status" value="1"/>
</dbReference>
<reference evidence="1" key="1">
    <citation type="submission" date="2019-08" db="EMBL/GenBank/DDBJ databases">
        <authorList>
            <person name="Kucharzyk K."/>
            <person name="Murdoch R.W."/>
            <person name="Higgins S."/>
            <person name="Loffler F."/>
        </authorList>
    </citation>
    <scope>NUCLEOTIDE SEQUENCE</scope>
</reference>
<evidence type="ECO:0000313" key="1">
    <source>
        <dbReference type="EMBL" id="MPN36638.1"/>
    </source>
</evidence>
<dbReference type="AlphaFoldDB" id="A0A645HC85"/>
<dbReference type="InterPro" id="IPR003789">
    <property type="entry name" value="Asn/Gln_tRNA_amidoTrase-B-like"/>
</dbReference>
<sequence>MISAIGLAEKEKGEALSKEEALKFIQKEVKQLKETIESTPSTRTDLLEEANKKLKILESYLPKQLSPEELVTEVERFIKENNLEAIKKNQGQIMKGLMEKLQGATDGKSLNIALSKVLK</sequence>
<dbReference type="PANTHER" id="PTHR28055:SF1">
    <property type="entry name" value="ALTERED INHERITANCE OF MITOCHONDRIA PROTEIN 41, MITOCHONDRIAL"/>
    <property type="match status" value="1"/>
</dbReference>
<dbReference type="InterPro" id="IPR023168">
    <property type="entry name" value="GatB_Yqey_C_2"/>
</dbReference>
<dbReference type="Gene3D" id="1.10.10.410">
    <property type="match status" value="1"/>
</dbReference>
<dbReference type="Gene3D" id="1.10.1510.10">
    <property type="entry name" value="Uncharacterised protein YqeY/AIM41 PF09424, N-terminal domain"/>
    <property type="match status" value="1"/>
</dbReference>
<proteinExistence type="predicted"/>
<name>A0A645HC85_9ZZZZ</name>
<evidence type="ECO:0008006" key="2">
    <source>
        <dbReference type="Google" id="ProtNLM"/>
    </source>
</evidence>
<dbReference type="SUPFAM" id="SSF89095">
    <property type="entry name" value="GatB/YqeY motif"/>
    <property type="match status" value="1"/>
</dbReference>